<dbReference type="Proteomes" id="UP001187192">
    <property type="component" value="Unassembled WGS sequence"/>
</dbReference>
<organism evidence="1 2">
    <name type="scientific">Ficus carica</name>
    <name type="common">Common fig</name>
    <dbReference type="NCBI Taxonomy" id="3494"/>
    <lineage>
        <taxon>Eukaryota</taxon>
        <taxon>Viridiplantae</taxon>
        <taxon>Streptophyta</taxon>
        <taxon>Embryophyta</taxon>
        <taxon>Tracheophyta</taxon>
        <taxon>Spermatophyta</taxon>
        <taxon>Magnoliopsida</taxon>
        <taxon>eudicotyledons</taxon>
        <taxon>Gunneridae</taxon>
        <taxon>Pentapetalae</taxon>
        <taxon>rosids</taxon>
        <taxon>fabids</taxon>
        <taxon>Rosales</taxon>
        <taxon>Moraceae</taxon>
        <taxon>Ficeae</taxon>
        <taxon>Ficus</taxon>
    </lineage>
</organism>
<accession>A0AA88AR62</accession>
<reference evidence="1" key="1">
    <citation type="submission" date="2023-07" db="EMBL/GenBank/DDBJ databases">
        <title>draft genome sequence of fig (Ficus carica).</title>
        <authorList>
            <person name="Takahashi T."/>
            <person name="Nishimura K."/>
        </authorList>
    </citation>
    <scope>NUCLEOTIDE SEQUENCE</scope>
</reference>
<proteinExistence type="predicted"/>
<comment type="caution">
    <text evidence="1">The sequence shown here is derived from an EMBL/GenBank/DDBJ whole genome shotgun (WGS) entry which is preliminary data.</text>
</comment>
<dbReference type="Pfam" id="PF08284">
    <property type="entry name" value="RVP_2"/>
    <property type="match status" value="1"/>
</dbReference>
<evidence type="ECO:0000313" key="1">
    <source>
        <dbReference type="EMBL" id="GMN45141.1"/>
    </source>
</evidence>
<protein>
    <submittedName>
        <fullName evidence="1">Uncharacterized protein</fullName>
    </submittedName>
</protein>
<dbReference type="EMBL" id="BTGU01000019">
    <property type="protein sequence ID" value="GMN45141.1"/>
    <property type="molecule type" value="Genomic_DNA"/>
</dbReference>
<evidence type="ECO:0000313" key="2">
    <source>
        <dbReference type="Proteomes" id="UP001187192"/>
    </source>
</evidence>
<dbReference type="AlphaFoldDB" id="A0AA88AR62"/>
<name>A0AA88AR62_FICCA</name>
<gene>
    <name evidence="1" type="ORF">TIFTF001_014314</name>
</gene>
<sequence length="189" mass="21243">MMQGSMTVLEAVKKFEQLARLCPELVPNETEKDKEARAQIFKVKKEEKAVWKQSQPMQTQELYPKGQTNNLHRIQSSSAGTKERGMLPTKVNRGITLRRRTTKYPNKNSSNQLHSVQAQIEGPSNAQGRLEAPEPQARIYAYTKGDVKARTSHVVTGQISISNFDAIALFDSSATHLFVSKEFAQKLGR</sequence>
<keyword evidence="2" id="KW-1185">Reference proteome</keyword>